<keyword evidence="6" id="KW-0888">Threonine protease</keyword>
<dbReference type="Pfam" id="PF00227">
    <property type="entry name" value="Proteasome"/>
    <property type="match status" value="2"/>
</dbReference>
<name>A0A4Q9LUE4_9MICR</name>
<sequence length="315" mass="35224">MIKKTGTTIIGLKYKEGIIIASDRRATSEYVVDKNCKKLHKISPSIYAAGCGTAADIENVVRMCEKEMSIFCKKYNMPGDIRMCVNILSQHLHSYGGQIGAGLIVCSYSSSSRDDGGRDTNNSSSNTSYLFNVHPHGSSSSHEYTSMGSGSLAAIGYLENQYRRGMSKEEGIDLAIKSIGLGVYNDLYSGSGVDVLVIGETVESIYVPLCKKEERDKIVYNRDSVVFIEEEVIFEREKLKLHLKLYNARKNELECVNDSSRCNILLYLDRNVFWGAEGVCQHCNASRETVDYLATRCKKMLDHDNTRRHNKECDG</sequence>
<dbReference type="InterPro" id="IPR029055">
    <property type="entry name" value="Ntn_hydrolases_N"/>
</dbReference>
<dbReference type="PRINTS" id="PR00141">
    <property type="entry name" value="PROTEASOME"/>
</dbReference>
<comment type="catalytic activity">
    <reaction evidence="1">
        <text>Cleavage of peptide bonds with very broad specificity.</text>
        <dbReference type="EC" id="3.4.25.1"/>
    </reaction>
</comment>
<keyword evidence="8 11" id="KW-0647">Proteasome</keyword>
<dbReference type="InterPro" id="IPR000243">
    <property type="entry name" value="Pept_T1A_subB"/>
</dbReference>
<keyword evidence="5" id="KW-0645">Protease</keyword>
<dbReference type="GO" id="GO:0005839">
    <property type="term" value="C:proteasome core complex"/>
    <property type="evidence" value="ECO:0007669"/>
    <property type="project" value="InterPro"/>
</dbReference>
<gene>
    <name evidence="12" type="ORF">CWI38_0140p0010</name>
    <name evidence="11" type="ORF">CWI38_0822p0020</name>
</gene>
<evidence type="ECO:0000256" key="5">
    <source>
        <dbReference type="ARBA" id="ARBA00022670"/>
    </source>
</evidence>
<evidence type="ECO:0000313" key="13">
    <source>
        <dbReference type="Proteomes" id="UP000292282"/>
    </source>
</evidence>
<keyword evidence="13" id="KW-1185">Reference proteome</keyword>
<dbReference type="GO" id="GO:0051603">
    <property type="term" value="P:proteolysis involved in protein catabolic process"/>
    <property type="evidence" value="ECO:0007669"/>
    <property type="project" value="InterPro"/>
</dbReference>
<evidence type="ECO:0000256" key="7">
    <source>
        <dbReference type="ARBA" id="ARBA00022801"/>
    </source>
</evidence>
<dbReference type="InterPro" id="IPR001353">
    <property type="entry name" value="Proteasome_sua/b"/>
</dbReference>
<evidence type="ECO:0000256" key="2">
    <source>
        <dbReference type="ARBA" id="ARBA00004123"/>
    </source>
</evidence>
<keyword evidence="7" id="KW-0378">Hydrolase</keyword>
<dbReference type="Gene3D" id="3.60.20.10">
    <property type="entry name" value="Glutamine Phosphoribosylpyrophosphate, subunit 1, domain 1"/>
    <property type="match status" value="1"/>
</dbReference>
<dbReference type="GO" id="GO:0005634">
    <property type="term" value="C:nucleus"/>
    <property type="evidence" value="ECO:0007669"/>
    <property type="project" value="UniProtKB-SubCell"/>
</dbReference>
<dbReference type="PANTHER" id="PTHR32194">
    <property type="entry name" value="METALLOPROTEASE TLDD"/>
    <property type="match status" value="1"/>
</dbReference>
<feature type="active site" description="Nucleophile" evidence="10">
    <location>
        <position position="7"/>
    </location>
</feature>
<proteinExistence type="predicted"/>
<dbReference type="STRING" id="1176355.A0A4Q9LUE4"/>
<keyword evidence="9" id="KW-0539">Nucleus</keyword>
<keyword evidence="4" id="KW-0963">Cytoplasm</keyword>
<reference evidence="11 13" key="1">
    <citation type="submission" date="2017-12" db="EMBL/GenBank/DDBJ databases">
        <authorList>
            <person name="Pombert J.-F."/>
            <person name="Haag K.L."/>
            <person name="Ebert D."/>
        </authorList>
    </citation>
    <scope>NUCLEOTIDE SEQUENCE [LARGE SCALE GENOMIC DNA]</scope>
    <source>
        <strain evidence="11">IL-G-3</strain>
    </source>
</reference>
<dbReference type="EMBL" id="PITK01000822">
    <property type="protein sequence ID" value="TBU12273.1"/>
    <property type="molecule type" value="Genomic_DNA"/>
</dbReference>
<evidence type="ECO:0000256" key="3">
    <source>
        <dbReference type="ARBA" id="ARBA00012039"/>
    </source>
</evidence>
<evidence type="ECO:0000256" key="6">
    <source>
        <dbReference type="ARBA" id="ARBA00022698"/>
    </source>
</evidence>
<dbReference type="AlphaFoldDB" id="A0A4Q9LUE4"/>
<evidence type="ECO:0000256" key="10">
    <source>
        <dbReference type="PIRSR" id="PIRSR600243-1"/>
    </source>
</evidence>
<evidence type="ECO:0000256" key="8">
    <source>
        <dbReference type="ARBA" id="ARBA00022942"/>
    </source>
</evidence>
<dbReference type="VEuPathDB" id="MicrosporidiaDB:CWI38_0140p0010"/>
<dbReference type="VEuPathDB" id="MicrosporidiaDB:CWI38_0822p0020"/>
<dbReference type="OrthoDB" id="429533at2759"/>
<dbReference type="GO" id="GO:0004298">
    <property type="term" value="F:threonine-type endopeptidase activity"/>
    <property type="evidence" value="ECO:0007669"/>
    <property type="project" value="UniProtKB-KW"/>
</dbReference>
<dbReference type="PROSITE" id="PS51476">
    <property type="entry name" value="PROTEASOME_BETA_2"/>
    <property type="match status" value="1"/>
</dbReference>
<dbReference type="EC" id="3.4.25.1" evidence="3"/>
<dbReference type="EMBL" id="PITK01000140">
    <property type="protein sequence ID" value="TBU20052.1"/>
    <property type="molecule type" value="Genomic_DNA"/>
</dbReference>
<dbReference type="Proteomes" id="UP000292282">
    <property type="component" value="Unassembled WGS sequence"/>
</dbReference>
<accession>A0A4Q9LUE4</accession>
<comment type="caution">
    <text evidence="11">The sequence shown here is derived from an EMBL/GenBank/DDBJ whole genome shotgun (WGS) entry which is preliminary data.</text>
</comment>
<evidence type="ECO:0000256" key="4">
    <source>
        <dbReference type="ARBA" id="ARBA00022490"/>
    </source>
</evidence>
<dbReference type="SUPFAM" id="SSF56235">
    <property type="entry name" value="N-terminal nucleophile aminohydrolases (Ntn hydrolases)"/>
    <property type="match status" value="1"/>
</dbReference>
<evidence type="ECO:0000313" key="11">
    <source>
        <dbReference type="EMBL" id="TBU12273.1"/>
    </source>
</evidence>
<dbReference type="PANTHER" id="PTHR32194:SF4">
    <property type="entry name" value="PROTEASOME SUBUNIT BETA TYPE-7"/>
    <property type="match status" value="1"/>
</dbReference>
<evidence type="ECO:0000256" key="1">
    <source>
        <dbReference type="ARBA" id="ARBA00001198"/>
    </source>
</evidence>
<dbReference type="InterPro" id="IPR023333">
    <property type="entry name" value="Proteasome_suB-type"/>
</dbReference>
<dbReference type="GO" id="GO:0005737">
    <property type="term" value="C:cytoplasm"/>
    <property type="evidence" value="ECO:0007669"/>
    <property type="project" value="TreeGrafter"/>
</dbReference>
<comment type="subcellular location">
    <subcellularLocation>
        <location evidence="2">Nucleus</location>
    </subcellularLocation>
</comment>
<evidence type="ECO:0000256" key="9">
    <source>
        <dbReference type="ARBA" id="ARBA00023242"/>
    </source>
</evidence>
<protein>
    <recommendedName>
        <fullName evidence="3">proteasome endopeptidase complex</fullName>
        <ecNumber evidence="3">3.4.25.1</ecNumber>
    </recommendedName>
</protein>
<organism evidence="11 13">
    <name type="scientific">Hamiltosporidium tvaerminnensis</name>
    <dbReference type="NCBI Taxonomy" id="1176355"/>
    <lineage>
        <taxon>Eukaryota</taxon>
        <taxon>Fungi</taxon>
        <taxon>Fungi incertae sedis</taxon>
        <taxon>Microsporidia</taxon>
        <taxon>Dubosqiidae</taxon>
        <taxon>Hamiltosporidium</taxon>
    </lineage>
</organism>
<evidence type="ECO:0000313" key="12">
    <source>
        <dbReference type="EMBL" id="TBU20052.1"/>
    </source>
</evidence>